<evidence type="ECO:0000313" key="2">
    <source>
        <dbReference type="EMBL" id="MDO3675408.1"/>
    </source>
</evidence>
<feature type="transmembrane region" description="Helical" evidence="1">
    <location>
        <begin position="30"/>
        <end position="50"/>
    </location>
</feature>
<keyword evidence="1" id="KW-0812">Transmembrane</keyword>
<gene>
    <name evidence="2" type="ORF">Q3C12_00210</name>
</gene>
<dbReference type="Proteomes" id="UP001168883">
    <property type="component" value="Unassembled WGS sequence"/>
</dbReference>
<sequence length="71" mass="7844">MVLASFAACAALFLIEGVSLMKQKMWKETITLSCIVGLSFMLIVLFAYGLPSPLKILHGWLRPIGESILNF</sequence>
<proteinExistence type="predicted"/>
<comment type="caution">
    <text evidence="2">The sequence shown here is derived from an EMBL/GenBank/DDBJ whole genome shotgun (WGS) entry which is preliminary data.</text>
</comment>
<evidence type="ECO:0000313" key="3">
    <source>
        <dbReference type="Proteomes" id="UP001168883"/>
    </source>
</evidence>
<accession>A0ABT8V3U7</accession>
<organism evidence="2 3">
    <name type="scientific">Paenibacillus ehimensis</name>
    <dbReference type="NCBI Taxonomy" id="79264"/>
    <lineage>
        <taxon>Bacteria</taxon>
        <taxon>Bacillati</taxon>
        <taxon>Bacillota</taxon>
        <taxon>Bacilli</taxon>
        <taxon>Bacillales</taxon>
        <taxon>Paenibacillaceae</taxon>
        <taxon>Paenibacillus</taxon>
    </lineage>
</organism>
<keyword evidence="1" id="KW-0472">Membrane</keyword>
<evidence type="ECO:0000256" key="1">
    <source>
        <dbReference type="SAM" id="Phobius"/>
    </source>
</evidence>
<reference evidence="2" key="1">
    <citation type="submission" date="2023-07" db="EMBL/GenBank/DDBJ databases">
        <authorList>
            <person name="Aktuganov G."/>
            <person name="Boyko T."/>
            <person name="Delegan Y."/>
            <person name="Galimzianova N."/>
            <person name="Gilvanova E."/>
            <person name="Korobov V."/>
            <person name="Kuzmina L."/>
            <person name="Melentiev A."/>
            <person name="Milman P."/>
            <person name="Ryabova A."/>
            <person name="Stupak E."/>
            <person name="Yasakov T."/>
            <person name="Zharikova N."/>
            <person name="Zhurenko E."/>
        </authorList>
    </citation>
    <scope>NUCLEOTIDE SEQUENCE</scope>
    <source>
        <strain evidence="2">IB-739</strain>
    </source>
</reference>
<dbReference type="EMBL" id="JAUMKJ010000001">
    <property type="protein sequence ID" value="MDO3675408.1"/>
    <property type="molecule type" value="Genomic_DNA"/>
</dbReference>
<keyword evidence="3" id="KW-1185">Reference proteome</keyword>
<dbReference type="RefSeq" id="WP_025849958.1">
    <property type="nucleotide sequence ID" value="NZ_JAUMKJ010000001.1"/>
</dbReference>
<keyword evidence="1" id="KW-1133">Transmembrane helix</keyword>
<protein>
    <submittedName>
        <fullName evidence="2">Uncharacterized protein</fullName>
    </submittedName>
</protein>
<name>A0ABT8V3U7_9BACL</name>